<dbReference type="Pfam" id="PF16197">
    <property type="entry name" value="KAsynt_C_assoc"/>
    <property type="match status" value="2"/>
</dbReference>
<dbReference type="CDD" id="cd08952">
    <property type="entry name" value="KR_1_SDR_x"/>
    <property type="match status" value="2"/>
</dbReference>
<dbReference type="Pfam" id="PF08659">
    <property type="entry name" value="KR"/>
    <property type="match status" value="2"/>
</dbReference>
<keyword evidence="7" id="KW-0511">Multifunctional enzyme</keyword>
<comment type="caution">
    <text evidence="14">The sequence shown here is derived from an EMBL/GenBank/DDBJ whole genome shotgun (WGS) entry which is preliminary data.</text>
</comment>
<keyword evidence="15" id="KW-1185">Reference proteome</keyword>
<comment type="pathway">
    <text evidence="2">Antibiotic biosynthesis.</text>
</comment>
<dbReference type="Gene3D" id="1.10.1200.10">
    <property type="entry name" value="ACP-like"/>
    <property type="match status" value="2"/>
</dbReference>
<dbReference type="Gene3D" id="3.40.366.10">
    <property type="entry name" value="Malonyl-Coenzyme A Acyl Carrier Protein, domain 2"/>
    <property type="match status" value="2"/>
</dbReference>
<dbReference type="InterPro" id="IPR016039">
    <property type="entry name" value="Thiolase-like"/>
</dbReference>
<dbReference type="NCBIfam" id="NF045894">
    <property type="entry name" value="PKS_plus_SDR"/>
    <property type="match status" value="1"/>
</dbReference>
<dbReference type="Pfam" id="PF21089">
    <property type="entry name" value="PKS_DH_N"/>
    <property type="match status" value="1"/>
</dbReference>
<keyword evidence="5" id="KW-0808">Transferase</keyword>
<dbReference type="Proteomes" id="UP001354709">
    <property type="component" value="Unassembled WGS sequence"/>
</dbReference>
<dbReference type="EMBL" id="JAZBJO010000032">
    <property type="protein sequence ID" value="MEE4597202.1"/>
    <property type="molecule type" value="Genomic_DNA"/>
</dbReference>
<dbReference type="SUPFAM" id="SSF53901">
    <property type="entry name" value="Thiolase-like"/>
    <property type="match status" value="2"/>
</dbReference>
<keyword evidence="6" id="KW-0045">Antibiotic biosynthesis</keyword>
<dbReference type="InterPro" id="IPR057326">
    <property type="entry name" value="KR_dom"/>
</dbReference>
<dbReference type="Pfam" id="PF00109">
    <property type="entry name" value="ketoacyl-synt"/>
    <property type="match status" value="2"/>
</dbReference>
<dbReference type="InterPro" id="IPR014043">
    <property type="entry name" value="Acyl_transferase_dom"/>
</dbReference>
<feature type="active site" description="Proton acceptor; for dehydratase activity" evidence="9">
    <location>
        <position position="937"/>
    </location>
</feature>
<dbReference type="InterPro" id="IPR049900">
    <property type="entry name" value="PKS_mFAS_DH"/>
</dbReference>
<evidence type="ECO:0000256" key="9">
    <source>
        <dbReference type="PROSITE-ProRule" id="PRU01363"/>
    </source>
</evidence>
<feature type="domain" description="PKS/mFAS DH" evidence="13">
    <location>
        <begin position="905"/>
        <end position="1180"/>
    </location>
</feature>
<dbReference type="InterPro" id="IPR016036">
    <property type="entry name" value="Malonyl_transacylase_ACP-bd"/>
</dbReference>
<evidence type="ECO:0000256" key="8">
    <source>
        <dbReference type="ARBA" id="ARBA00023315"/>
    </source>
</evidence>
<evidence type="ECO:0000256" key="5">
    <source>
        <dbReference type="ARBA" id="ARBA00022679"/>
    </source>
</evidence>
<dbReference type="Pfam" id="PF08990">
    <property type="entry name" value="Docking"/>
    <property type="match status" value="1"/>
</dbReference>
<proteinExistence type="predicted"/>
<gene>
    <name evidence="14" type="ORF">V2J94_35835</name>
</gene>
<dbReference type="Pfam" id="PF02801">
    <property type="entry name" value="Ketoacyl-synt_C"/>
    <property type="match status" value="2"/>
</dbReference>
<feature type="domain" description="Carrier" evidence="11">
    <location>
        <begin position="1659"/>
        <end position="1734"/>
    </location>
</feature>
<evidence type="ECO:0000259" key="13">
    <source>
        <dbReference type="PROSITE" id="PS52019"/>
    </source>
</evidence>
<dbReference type="Pfam" id="PF18369">
    <property type="entry name" value="PKS_DE"/>
    <property type="match status" value="1"/>
</dbReference>
<evidence type="ECO:0000313" key="14">
    <source>
        <dbReference type="EMBL" id="MEE4597202.1"/>
    </source>
</evidence>
<dbReference type="SMART" id="SM00827">
    <property type="entry name" value="PKS_AT"/>
    <property type="match status" value="2"/>
</dbReference>
<feature type="domain" description="Ketosynthase family 3 (KS3)" evidence="12">
    <location>
        <begin position="1754"/>
        <end position="2180"/>
    </location>
</feature>
<evidence type="ECO:0000256" key="4">
    <source>
        <dbReference type="ARBA" id="ARBA00022553"/>
    </source>
</evidence>
<dbReference type="CDD" id="cd00833">
    <property type="entry name" value="PKS"/>
    <property type="match status" value="2"/>
</dbReference>
<feature type="region of interest" description="N-terminal hotdog fold" evidence="9">
    <location>
        <begin position="905"/>
        <end position="1024"/>
    </location>
</feature>
<feature type="region of interest" description="C-terminal hotdog fold" evidence="9">
    <location>
        <begin position="1046"/>
        <end position="1180"/>
    </location>
</feature>
<dbReference type="InterPro" id="IPR006162">
    <property type="entry name" value="Ppantetheine_attach_site"/>
</dbReference>
<feature type="region of interest" description="Disordered" evidence="10">
    <location>
        <begin position="2181"/>
        <end position="2243"/>
    </location>
</feature>
<accession>A0ABU7Q742</accession>
<feature type="domain" description="Carrier" evidence="11">
    <location>
        <begin position="3229"/>
        <end position="3307"/>
    </location>
</feature>
<evidence type="ECO:0000256" key="1">
    <source>
        <dbReference type="ARBA" id="ARBA00001957"/>
    </source>
</evidence>
<dbReference type="InterPro" id="IPR020807">
    <property type="entry name" value="PKS_DH"/>
</dbReference>
<dbReference type="Gene3D" id="3.40.47.10">
    <property type="match status" value="2"/>
</dbReference>
<dbReference type="PROSITE" id="PS52004">
    <property type="entry name" value="KS3_2"/>
    <property type="match status" value="2"/>
</dbReference>
<dbReference type="PROSITE" id="PS00606">
    <property type="entry name" value="KS3_1"/>
    <property type="match status" value="2"/>
</dbReference>
<dbReference type="Gene3D" id="3.40.50.720">
    <property type="entry name" value="NAD(P)-binding Rossmann-like Domain"/>
    <property type="match status" value="2"/>
</dbReference>
<name>A0ABU7Q742_9ACTN</name>
<dbReference type="InterPro" id="IPR020806">
    <property type="entry name" value="PKS_PP-bd"/>
</dbReference>
<dbReference type="InterPro" id="IPR050091">
    <property type="entry name" value="PKS_NRPS_Biosynth_Enz"/>
</dbReference>
<dbReference type="InterPro" id="IPR015083">
    <property type="entry name" value="NorB/c/GfsB-D-like_docking"/>
</dbReference>
<dbReference type="SMART" id="SM00826">
    <property type="entry name" value="PKS_DH"/>
    <property type="match status" value="1"/>
</dbReference>
<evidence type="ECO:0000259" key="11">
    <source>
        <dbReference type="PROSITE" id="PS50075"/>
    </source>
</evidence>
<dbReference type="InterPro" id="IPR042104">
    <property type="entry name" value="PKS_dehydratase_sf"/>
</dbReference>
<feature type="domain" description="Ketosynthase family 3 (KS3)" evidence="12">
    <location>
        <begin position="34"/>
        <end position="461"/>
    </location>
</feature>
<evidence type="ECO:0000259" key="12">
    <source>
        <dbReference type="PROSITE" id="PS52004"/>
    </source>
</evidence>
<dbReference type="Pfam" id="PF00550">
    <property type="entry name" value="PP-binding"/>
    <property type="match status" value="2"/>
</dbReference>
<dbReference type="PANTHER" id="PTHR43775">
    <property type="entry name" value="FATTY ACID SYNTHASE"/>
    <property type="match status" value="1"/>
</dbReference>
<dbReference type="SUPFAM" id="SSF52151">
    <property type="entry name" value="FabD/lysophospholipase-like"/>
    <property type="match status" value="2"/>
</dbReference>
<dbReference type="InterPro" id="IPR018201">
    <property type="entry name" value="Ketoacyl_synth_AS"/>
</dbReference>
<dbReference type="SUPFAM" id="SSF51735">
    <property type="entry name" value="NAD(P)-binding Rossmann-fold domains"/>
    <property type="match status" value="4"/>
</dbReference>
<dbReference type="Gene3D" id="3.30.70.3290">
    <property type="match status" value="2"/>
</dbReference>
<dbReference type="InterPro" id="IPR016035">
    <property type="entry name" value="Acyl_Trfase/lysoPLipase"/>
</dbReference>
<dbReference type="InterPro" id="IPR036736">
    <property type="entry name" value="ACP-like_sf"/>
</dbReference>
<protein>
    <submittedName>
        <fullName evidence="14">SDR family NAD(P)-dependent oxidoreductase</fullName>
    </submittedName>
</protein>
<dbReference type="PROSITE" id="PS50075">
    <property type="entry name" value="CARRIER"/>
    <property type="match status" value="2"/>
</dbReference>
<dbReference type="PANTHER" id="PTHR43775:SF51">
    <property type="entry name" value="INACTIVE PHENOLPHTHIOCEROL SYNTHESIS POLYKETIDE SYNTHASE TYPE I PKS1-RELATED"/>
    <property type="match status" value="1"/>
</dbReference>
<dbReference type="InterPro" id="IPR013968">
    <property type="entry name" value="PKS_KR"/>
</dbReference>
<dbReference type="InterPro" id="IPR049551">
    <property type="entry name" value="PKS_DH_C"/>
</dbReference>
<evidence type="ECO:0000313" key="15">
    <source>
        <dbReference type="Proteomes" id="UP001354709"/>
    </source>
</evidence>
<dbReference type="SMART" id="SM00822">
    <property type="entry name" value="PKS_KR"/>
    <property type="match status" value="2"/>
</dbReference>
<organism evidence="14 15">
    <name type="scientific">Streptomyces asiaticus subsp. ignotus</name>
    <dbReference type="NCBI Taxonomy" id="3098222"/>
    <lineage>
        <taxon>Bacteria</taxon>
        <taxon>Bacillati</taxon>
        <taxon>Actinomycetota</taxon>
        <taxon>Actinomycetes</taxon>
        <taxon>Kitasatosporales</taxon>
        <taxon>Streptomycetaceae</taxon>
        <taxon>Streptomyces</taxon>
        <taxon>Streptomyces violaceusniger group</taxon>
    </lineage>
</organism>
<dbReference type="Pfam" id="PF14765">
    <property type="entry name" value="PS-DH"/>
    <property type="match status" value="1"/>
</dbReference>
<comment type="cofactor">
    <cofactor evidence="1">
        <name>pantetheine 4'-phosphate</name>
        <dbReference type="ChEBI" id="CHEBI:47942"/>
    </cofactor>
</comment>
<feature type="active site" description="Proton donor; for dehydratase activity" evidence="9">
    <location>
        <position position="1105"/>
    </location>
</feature>
<evidence type="ECO:0000256" key="7">
    <source>
        <dbReference type="ARBA" id="ARBA00023268"/>
    </source>
</evidence>
<dbReference type="SUPFAM" id="SSF47336">
    <property type="entry name" value="ACP-like"/>
    <property type="match status" value="2"/>
</dbReference>
<dbReference type="InterPro" id="IPR014031">
    <property type="entry name" value="Ketoacyl_synth_C"/>
</dbReference>
<dbReference type="PROSITE" id="PS00012">
    <property type="entry name" value="PHOSPHOPANTETHEINE"/>
    <property type="match status" value="2"/>
</dbReference>
<evidence type="ECO:0000256" key="2">
    <source>
        <dbReference type="ARBA" id="ARBA00004792"/>
    </source>
</evidence>
<dbReference type="SUPFAM" id="SSF55048">
    <property type="entry name" value="Probable ACP-binding domain of malonyl-CoA ACP transacylase"/>
    <property type="match status" value="2"/>
</dbReference>
<dbReference type="Gene3D" id="6.10.140.1830">
    <property type="match status" value="1"/>
</dbReference>
<keyword evidence="4" id="KW-0597">Phosphoprotein</keyword>
<dbReference type="InterPro" id="IPR049552">
    <property type="entry name" value="PKS_DH_N"/>
</dbReference>
<evidence type="ECO:0000256" key="6">
    <source>
        <dbReference type="ARBA" id="ARBA00023194"/>
    </source>
</evidence>
<dbReference type="SMART" id="SM00825">
    <property type="entry name" value="PKS_KS"/>
    <property type="match status" value="2"/>
</dbReference>
<dbReference type="InterPro" id="IPR020841">
    <property type="entry name" value="PKS_Beta-ketoAc_synthase_dom"/>
</dbReference>
<dbReference type="InterPro" id="IPR001227">
    <property type="entry name" value="Ac_transferase_dom_sf"/>
</dbReference>
<sequence length="3389" mass="356037">MTTDESQLVEYLRKVTTDLQKTRLRLRDAETKNHEPIAIVGIGCRYPGGVHGADDLWRLVVEGRDAISGFPQDRGWDVANLYDPDPNAVGTSYTREGGFLTDIDLFDSDFFGLSPREALAMDPQQRLLLETSWEALESAGIRPATLRSSRTGVFTGVMHHDYGSRFTKAPDGFEGYVHMGSAGSMAVGRVAYHFGLEGPAVTVDTACSSSLVSLHLACQSLRAGECDLALAGGVAIMAGPTFFVEYSRQRVLSTDGRCHSFADDGDGTGWSEGVGVLAVERLSDARRLGHEVLAVVRGSAVNQDGASNGMTAPSGPAQQRVIDSALRNARLSADEIDVVEAHGTGTRLGDPIEAQALMATYGRGRSAERPLWLGSLKSNIGHTQAAAGVGGVIKMVQALRHGVLPRSLYAERPSTEVDWSAGTVALLARERAWERVEGRPRRAGVSSFGMSGTNAHVIVEEFVPDPAGEDKAEPPAPWAETSVPLVLSGRTPGAVRAQAAALRDHLAARPELSLARAARESAVHRTAFEHRATVTGDRDAVLAGLSHITPVAAGGGRVAAVFSGQGAQHVGMGRRLAEDFPVFAGVLDEVCAVVDPLLGRSLREVMWSGSAEQLERTEFAQPALFAFEVALARLWQSWGVEFSALAGHSVGEIAAAVVAGALSLDDGARLAVVRGRLMQRLPEGGAMLAVAAGEEDVAATLGDPALVGIAAVNGPEAVVVSGAREEVERVAGIWRERGRRTSRLQVSHAFHSPLMEPVLDEFRVVADELDRREPTLPVMASAETTHPFASAAYWVDHARRAVRFHDAVTRLAEADVVIEIGPDAVLAPLIDTGRTVLPSCRREQSETLTLLTALGEAHAHGVEVDWTALFPAAPRADLPTYPFQHRRYWLAPPALTGAGADALDHPLLSSVVELPGQGGVVLTGRISPDRDPWLADHAVSGAVIFPGTGFLELALRAARQVGWRQVADLVVQTPLVLPATGTEIQVWVEPPGGPERALVVRGRSGDGDWVEYATGRLVEEPPRPSPQGDRPTDAEWAMGQWPPRGAEEMPVEELYDTLAARGYGYGPVFRGLRALWRSRDELYAEVVLPERAHDGRYGCHPALLDAALHPLAAADDSGRQVRLPFAFGRATVRSPGASELRVRLRTGTETIRLDAVTKTGDPVLSVGELVLRAADTARLTARADGHIHRLGYEVTWQLLPDPPRADRLPGTWLVLAPPATDVSWTRDLAEHTLAVDLGATPDRPGLVARLAGVTQVPTATDPDGVLLFAAHPDVLVTALQALTDAGVDAPVWCLTHASDDELDTAAVWGAGRAAALELPDRWGGLVDLPPAGVRPDLGCLAGLLSAGTGEDHIRLRPDGVSVRRLIKPDRPAQPPADWTPSGTVLITGGTGVLGGHVARWVAGLGGCSLLLVSRRGLKAPGARELLAELAATGTPVRIVAADVADRSAMAELVLEAADAGTPVRSVFHAAGVADETPLLETTPARFQAVLDGKAGGARVLDEVLGEADVDAFVVFSSVSGVWGGSGQSAYGAGNAVLDALAARRRGRGLAGTALAWGPWSGGGMVDADLERRLRRQGLVPLPVDDAMAALSTAVSLGENRVLADVAWPRFLPVFAATRPAPLFAALHPTPRHTTASAATAAPGSTAQRLATLPAADRGKALSDLVRAEIASAVGHHDMSAVDAERPLGEFGFDSLMSVQLRNRLSDATGIRLPATLVFDHPTADALARHLESRLATEPSPHPRQPATSRTAVADEPIAIVGMACRYPGGVASPEDLWRLVAQGRDAITAFPTDRGWDLARLYHSDRSRAGTTYTGEGGFLDDPAGFDAAFFGISPREALAMDPQQRLLLEASWAAVEHAGIAPGTLRDSRTGVFVGTMYNDYVSRLSSTPASLEGIIGIANSNSVMSGRISYLLGLQGPAVTLDTACSSSLVALHLAGQALRRGECDLALAGGATVMASPHIFVEFSRQGGLAADGRCKSFSADADGTGWSEGVGLLVVERLSDARRLGHEVLAVVRGSAVNQDGASNGLTAPNGPAQQRVIEAALAQAGIAATEVDAVEAHGTGTRLGDPIEAQALIAAYGREREAERPLYLGALKSNIGHAQAAAGVGGVIKMVQALRHELLPRTLHADTPSPEVNWSSEAVQLLTEERPWPRGDRPRLAGVSSFGISGTNAHVVLEEGDPLDGEWPEGAPVDGEPTEGAPVDGEPTEGARVDGESAEGAPVHGESVESGTPRDTSDSAAARTPLPYVLTARSAAGLPAQARALHSHLLGRPGLEPADVAWSLVMTRSLHDHRAVVVAEDRQELLDALAALAHPAAATPRRAVSTGTAGPGRVAGLFSGQGAQRSGMGRELAWRFPVFAGVLDEVCAVVDPLLGRSLREVMWSGPAEVLERTEFAQPALFAFEVAMARLWQSWGVEFSVLAGHSVGEIAAACVSGVLSLPDAARMAVARGRLMQALPEGGAMVAIAASEDEVAGSLADVPDVAIAAVNGPEAVVVSGTEADVLRIADHWRGLGRRTKRLRVSHAFHSPLMEPMLDDFSEVVENLAFHAPTIPVVPAAATDHSFATPAYWVAHARHAVRFADAVSGLDGADVLVELGPDAALAPLAGTQKPVLASARRDQPEVRTLVTALGAGHTHGVSVDWTAALGEGRRVRLPTYSFQHERYWLDEDTAAGRGAGSVGDATQARFWQVVESQDLDGLTRTLGLDAETSLRAALPVLHDWHRTSTALAQAAGWRYRVAWDRVSTDDPAVALDGTWWIVVPGDAADTTTADAVRRALAAAGANPRVITVDPHRTDRAALAKELAAATDGTVAGMVSLLAESGGEDTRHRGVAAGALATLVLVQALHDADIATRLWTLTRGAVRTGPADTAPDPWHAQVWGLGRVAALEHPALWGGLVDLPGEGEPGGLAAVLSGTAGEDQVALRGDGVRARRLIPAGTHDGPGPDAHAPGADRWTDGAILITGGTGALGAHTARMLASRGASRLVLVSRRGSAAPGAEVLRAELETLGAAVDLTACDVTDRNAVGRLAEGLAAEGTPVSAVVHAAGVAAEQPLTELGGDDFSAVTDAKVTAAEILDDVLGDDLAAFVVYSSIAGTWGSAGNGPYAAANAHLDALVERRRARGAVGTAIAWGPWSGGGMADDRFQGEMLRRGVSALSPQGATAALTQALEHDDTTVTVVDVDWDRFARVFASNRPSPLLRHLAEPAASADEAPARTEPAERLAALDTQTRRGAVLDLVRAEVAGVLGHATSQAVAVDRAFTDMGFDSLMAVELRARLGEVSGLSLPTTLVFDHPSPAEVADFLCAQFEPDRDALTHEILKKLDWLENTLLDDTHSQGARARFGSRLDALLARLDRATAPSESRLSDPAADDIESATADELLALVEKHFD</sequence>
<dbReference type="Pfam" id="PF00698">
    <property type="entry name" value="Acyl_transf_1"/>
    <property type="match status" value="2"/>
</dbReference>
<reference evidence="14 15" key="1">
    <citation type="submission" date="2023-11" db="EMBL/GenBank/DDBJ databases">
        <title>30 novel species of actinomycetes from the DSMZ collection.</title>
        <authorList>
            <person name="Nouioui I."/>
        </authorList>
    </citation>
    <scope>NUCLEOTIDE SEQUENCE [LARGE SCALE GENOMIC DNA]</scope>
    <source>
        <strain evidence="14 15">DSM 41524</strain>
    </source>
</reference>
<keyword evidence="3" id="KW-0596">Phosphopantetheine</keyword>
<dbReference type="Pfam" id="PF22621">
    <property type="entry name" value="CurL-like_PKS_C"/>
    <property type="match status" value="1"/>
</dbReference>
<dbReference type="PROSITE" id="PS52019">
    <property type="entry name" value="PKS_MFAS_DH"/>
    <property type="match status" value="1"/>
</dbReference>
<dbReference type="SMART" id="SM00823">
    <property type="entry name" value="PKS_PP"/>
    <property type="match status" value="2"/>
</dbReference>
<evidence type="ECO:0000256" key="10">
    <source>
        <dbReference type="SAM" id="MobiDB-lite"/>
    </source>
</evidence>
<evidence type="ECO:0000256" key="3">
    <source>
        <dbReference type="ARBA" id="ARBA00022450"/>
    </source>
</evidence>
<dbReference type="InterPro" id="IPR009081">
    <property type="entry name" value="PP-bd_ACP"/>
</dbReference>
<keyword evidence="8" id="KW-0012">Acyltransferase</keyword>
<dbReference type="InterPro" id="IPR014030">
    <property type="entry name" value="Ketoacyl_synth_N"/>
</dbReference>
<dbReference type="InterPro" id="IPR041618">
    <property type="entry name" value="PKS_DE"/>
</dbReference>
<dbReference type="InterPro" id="IPR036291">
    <property type="entry name" value="NAD(P)-bd_dom_sf"/>
</dbReference>
<dbReference type="SMART" id="SM01294">
    <property type="entry name" value="PKS_PP_betabranch"/>
    <property type="match status" value="2"/>
</dbReference>
<dbReference type="Gene3D" id="3.10.129.110">
    <property type="entry name" value="Polyketide synthase dehydratase"/>
    <property type="match status" value="1"/>
</dbReference>
<dbReference type="InterPro" id="IPR032821">
    <property type="entry name" value="PKS_assoc"/>
</dbReference>